<organism evidence="2">
    <name type="scientific">Eucalyptus grandis</name>
    <name type="common">Flooded gum</name>
    <dbReference type="NCBI Taxonomy" id="71139"/>
    <lineage>
        <taxon>Eukaryota</taxon>
        <taxon>Viridiplantae</taxon>
        <taxon>Streptophyta</taxon>
        <taxon>Embryophyta</taxon>
        <taxon>Tracheophyta</taxon>
        <taxon>Spermatophyta</taxon>
        <taxon>Magnoliopsida</taxon>
        <taxon>eudicotyledons</taxon>
        <taxon>Gunneridae</taxon>
        <taxon>Pentapetalae</taxon>
        <taxon>rosids</taxon>
        <taxon>malvids</taxon>
        <taxon>Myrtales</taxon>
        <taxon>Myrtaceae</taxon>
        <taxon>Myrtoideae</taxon>
        <taxon>Eucalypteae</taxon>
        <taxon>Eucalyptus</taxon>
    </lineage>
</organism>
<gene>
    <name evidence="2" type="ORF">EUGRSUZ_B01066</name>
</gene>
<accession>A0A059D0R0</accession>
<name>A0A059D0R0_EUCGR</name>
<sequence>MKIQEWMLENVYSRKSPAKTLLGTDRYKSIDKVRGAFRASSRMFEDLTALFENPPLCDTATNQTLLKKAKGSNEKQSENRQRERARIAKERDAYRFSSLVAATKEEERCRDCVFSGERCEEEEKEEKQTSRERKVRDKKTSAKKF</sequence>
<reference evidence="2" key="1">
    <citation type="submission" date="2013-07" db="EMBL/GenBank/DDBJ databases">
        <title>The genome of Eucalyptus grandis.</title>
        <authorList>
            <person name="Schmutz J."/>
            <person name="Hayes R."/>
            <person name="Myburg A."/>
            <person name="Tuskan G."/>
            <person name="Grattapaglia D."/>
            <person name="Rokhsar D.S."/>
        </authorList>
    </citation>
    <scope>NUCLEOTIDE SEQUENCE</scope>
    <source>
        <tissue evidence="2">Leaf extractions</tissue>
    </source>
</reference>
<dbReference type="Gramene" id="KCW84202">
    <property type="protein sequence ID" value="KCW84202"/>
    <property type="gene ID" value="EUGRSUZ_B01066"/>
</dbReference>
<evidence type="ECO:0000313" key="2">
    <source>
        <dbReference type="EMBL" id="KCW84202.1"/>
    </source>
</evidence>
<feature type="compositionally biased region" description="Basic and acidic residues" evidence="1">
    <location>
        <begin position="71"/>
        <end position="86"/>
    </location>
</feature>
<feature type="compositionally biased region" description="Basic and acidic residues" evidence="1">
    <location>
        <begin position="125"/>
        <end position="145"/>
    </location>
</feature>
<evidence type="ECO:0000256" key="1">
    <source>
        <dbReference type="SAM" id="MobiDB-lite"/>
    </source>
</evidence>
<dbReference type="AlphaFoldDB" id="A0A059D0R0"/>
<feature type="region of interest" description="Disordered" evidence="1">
    <location>
        <begin position="67"/>
        <end position="86"/>
    </location>
</feature>
<dbReference type="EMBL" id="KK198754">
    <property type="protein sequence ID" value="KCW84202.1"/>
    <property type="molecule type" value="Genomic_DNA"/>
</dbReference>
<feature type="region of interest" description="Disordered" evidence="1">
    <location>
        <begin position="117"/>
        <end position="145"/>
    </location>
</feature>
<protein>
    <submittedName>
        <fullName evidence="2">Uncharacterized protein</fullName>
    </submittedName>
</protein>
<proteinExistence type="predicted"/>
<dbReference type="InParanoid" id="A0A059D0R0"/>